<evidence type="ECO:0000313" key="8">
    <source>
        <dbReference type="Proteomes" id="UP000677913"/>
    </source>
</evidence>
<dbReference type="NCBIfam" id="TIGR00536">
    <property type="entry name" value="hemK_fam"/>
    <property type="match status" value="1"/>
</dbReference>
<evidence type="ECO:0000256" key="3">
    <source>
        <dbReference type="ARBA" id="ARBA00022691"/>
    </source>
</evidence>
<reference evidence="7" key="1">
    <citation type="submission" date="2021-04" db="EMBL/GenBank/DDBJ databases">
        <title>Genome based classification of Actinospica acidithermotolerans sp. nov., an actinobacterium isolated from an Indonesian hot spring.</title>
        <authorList>
            <person name="Kusuma A.B."/>
            <person name="Putra K.E."/>
            <person name="Nafisah S."/>
            <person name="Loh J."/>
            <person name="Nouioui I."/>
            <person name="Goodfellow M."/>
        </authorList>
    </citation>
    <scope>NUCLEOTIDE SEQUENCE</scope>
    <source>
        <strain evidence="7">DSM 45618</strain>
    </source>
</reference>
<keyword evidence="2 4" id="KW-0808">Transferase</keyword>
<evidence type="ECO:0000259" key="6">
    <source>
        <dbReference type="Pfam" id="PF17827"/>
    </source>
</evidence>
<gene>
    <name evidence="4 7" type="primary">prmC</name>
    <name evidence="7" type="ORF">KGA66_24790</name>
</gene>
<keyword evidence="8" id="KW-1185">Reference proteome</keyword>
<feature type="domain" description="Release factor glutamine methyltransferase N-terminal" evidence="6">
    <location>
        <begin position="11"/>
        <end position="72"/>
    </location>
</feature>
<dbReference type="GO" id="GO:0102559">
    <property type="term" value="F:peptide chain release factor N(5)-glutamine methyltransferase activity"/>
    <property type="evidence" value="ECO:0007669"/>
    <property type="project" value="UniProtKB-EC"/>
</dbReference>
<dbReference type="HAMAP" id="MF_02126">
    <property type="entry name" value="RF_methyltr_PrmC"/>
    <property type="match status" value="1"/>
</dbReference>
<dbReference type="InterPro" id="IPR029063">
    <property type="entry name" value="SAM-dependent_MTases_sf"/>
</dbReference>
<name>A0A8J7WPJ2_9ACTN</name>
<dbReference type="InterPro" id="IPR050320">
    <property type="entry name" value="N5-glutamine_MTase"/>
</dbReference>
<dbReference type="Gene3D" id="3.40.50.150">
    <property type="entry name" value="Vaccinia Virus protein VP39"/>
    <property type="match status" value="1"/>
</dbReference>
<proteinExistence type="inferred from homology"/>
<dbReference type="SUPFAM" id="SSF53335">
    <property type="entry name" value="S-adenosyl-L-methionine-dependent methyltransferases"/>
    <property type="match status" value="1"/>
</dbReference>
<comment type="caution">
    <text evidence="7">The sequence shown here is derived from an EMBL/GenBank/DDBJ whole genome shotgun (WGS) entry which is preliminary data.</text>
</comment>
<feature type="binding site" evidence="4">
    <location>
        <begin position="188"/>
        <end position="191"/>
    </location>
    <ligand>
        <name>substrate</name>
    </ligand>
</feature>
<keyword evidence="1 4" id="KW-0489">Methyltransferase</keyword>
<dbReference type="Proteomes" id="UP000677913">
    <property type="component" value="Unassembled WGS sequence"/>
</dbReference>
<comment type="catalytic activity">
    <reaction evidence="4">
        <text>L-glutaminyl-[peptide chain release factor] + S-adenosyl-L-methionine = N(5)-methyl-L-glutaminyl-[peptide chain release factor] + S-adenosyl-L-homocysteine + H(+)</text>
        <dbReference type="Rhea" id="RHEA:42896"/>
        <dbReference type="Rhea" id="RHEA-COMP:10271"/>
        <dbReference type="Rhea" id="RHEA-COMP:10272"/>
        <dbReference type="ChEBI" id="CHEBI:15378"/>
        <dbReference type="ChEBI" id="CHEBI:30011"/>
        <dbReference type="ChEBI" id="CHEBI:57856"/>
        <dbReference type="ChEBI" id="CHEBI:59789"/>
        <dbReference type="ChEBI" id="CHEBI:61891"/>
        <dbReference type="EC" id="2.1.1.297"/>
    </reaction>
</comment>
<feature type="domain" description="Methyltransferase" evidence="5">
    <location>
        <begin position="115"/>
        <end position="205"/>
    </location>
</feature>
<evidence type="ECO:0000256" key="4">
    <source>
        <dbReference type="HAMAP-Rule" id="MF_02126"/>
    </source>
</evidence>
<comment type="caution">
    <text evidence="4">Lacks conserved residue(s) required for the propagation of feature annotation.</text>
</comment>
<dbReference type="InterPro" id="IPR019874">
    <property type="entry name" value="RF_methyltr_PrmC"/>
</dbReference>
<dbReference type="InterPro" id="IPR040758">
    <property type="entry name" value="PrmC_N"/>
</dbReference>
<dbReference type="InterPro" id="IPR002052">
    <property type="entry name" value="DNA_methylase_N6_adenine_CS"/>
</dbReference>
<dbReference type="Gene3D" id="1.10.8.10">
    <property type="entry name" value="DNA helicase RuvA subunit, C-terminal domain"/>
    <property type="match status" value="1"/>
</dbReference>
<dbReference type="PANTHER" id="PTHR18895:SF74">
    <property type="entry name" value="MTRF1L RELEASE FACTOR GLUTAMINE METHYLTRANSFERASE"/>
    <property type="match status" value="1"/>
</dbReference>
<comment type="function">
    <text evidence="4">Methylates the class 1 translation termination release factors RF1/PrfA and RF2/PrfB on the glutamine residue of the universally conserved GGQ motif.</text>
</comment>
<dbReference type="PANTHER" id="PTHR18895">
    <property type="entry name" value="HEMK METHYLTRANSFERASE"/>
    <property type="match status" value="1"/>
</dbReference>
<dbReference type="GO" id="GO:0032259">
    <property type="term" value="P:methylation"/>
    <property type="evidence" value="ECO:0007669"/>
    <property type="project" value="UniProtKB-KW"/>
</dbReference>
<feature type="binding site" evidence="4">
    <location>
        <position position="142"/>
    </location>
    <ligand>
        <name>S-adenosyl-L-methionine</name>
        <dbReference type="ChEBI" id="CHEBI:59789"/>
    </ligand>
</feature>
<sequence>MNLLLSEVALAAVRLAEAGVDSPRADAEELAAWVHAVRRGELHTVRDGDFDARFWAAVARRENREPLQHITGRAYFRYLELEVGPGVFVPRPETEVMVGWAIDRLRGLDTAEPVIVDLCSGSGAIALAIAQEVPRSRVHAVELSEDALVWTRRNMAKVAEGRRVALHHADARTALSELDGTVDLVISNPPYIPLDEWEGVATEARDYDPQLALFSGPDGLDMIRSLERAAFRLLRPGSWVAVEHSDQQGGAVQRIFLEELGWSEAADHRDLTGRPRFVTARKEGRRG</sequence>
<dbReference type="PROSITE" id="PS00092">
    <property type="entry name" value="N6_MTASE"/>
    <property type="match status" value="1"/>
</dbReference>
<dbReference type="AlphaFoldDB" id="A0A8J7WPJ2"/>
<dbReference type="EC" id="2.1.1.297" evidence="4"/>
<feature type="binding site" evidence="4">
    <location>
        <position position="188"/>
    </location>
    <ligand>
        <name>S-adenosyl-L-methionine</name>
        <dbReference type="ChEBI" id="CHEBI:59789"/>
    </ligand>
</feature>
<dbReference type="NCBIfam" id="TIGR03534">
    <property type="entry name" value="RF_mod_PrmC"/>
    <property type="match status" value="1"/>
</dbReference>
<dbReference type="CDD" id="cd02440">
    <property type="entry name" value="AdoMet_MTases"/>
    <property type="match status" value="1"/>
</dbReference>
<evidence type="ECO:0000313" key="7">
    <source>
        <dbReference type="EMBL" id="MBS2966286.1"/>
    </source>
</evidence>
<keyword evidence="3 4" id="KW-0949">S-adenosyl-L-methionine</keyword>
<dbReference type="GO" id="GO:0003676">
    <property type="term" value="F:nucleic acid binding"/>
    <property type="evidence" value="ECO:0007669"/>
    <property type="project" value="InterPro"/>
</dbReference>
<evidence type="ECO:0000256" key="1">
    <source>
        <dbReference type="ARBA" id="ARBA00022603"/>
    </source>
</evidence>
<protein>
    <recommendedName>
        <fullName evidence="4">Release factor glutamine methyltransferase</fullName>
        <shortName evidence="4">RF MTase</shortName>
        <ecNumber evidence="4">2.1.1.297</ecNumber>
    </recommendedName>
    <alternativeName>
        <fullName evidence="4">N5-glutamine methyltransferase PrmC</fullName>
    </alternativeName>
    <alternativeName>
        <fullName evidence="4">Protein-(glutamine-N5) MTase PrmC</fullName>
    </alternativeName>
    <alternativeName>
        <fullName evidence="4">Protein-glutamine N-methyltransferase PrmC</fullName>
    </alternativeName>
</protein>
<dbReference type="Pfam" id="PF13649">
    <property type="entry name" value="Methyltransf_25"/>
    <property type="match status" value="1"/>
</dbReference>
<accession>A0A8J7WPJ2</accession>
<organism evidence="7 8">
    <name type="scientific">Actinocrinis puniceicyclus</name>
    <dbReference type="NCBI Taxonomy" id="977794"/>
    <lineage>
        <taxon>Bacteria</taxon>
        <taxon>Bacillati</taxon>
        <taxon>Actinomycetota</taxon>
        <taxon>Actinomycetes</taxon>
        <taxon>Catenulisporales</taxon>
        <taxon>Actinospicaceae</taxon>
        <taxon>Actinocrinis</taxon>
    </lineage>
</organism>
<dbReference type="InterPro" id="IPR041698">
    <property type="entry name" value="Methyltransf_25"/>
</dbReference>
<dbReference type="EMBL" id="JAGSXH010000136">
    <property type="protein sequence ID" value="MBS2966286.1"/>
    <property type="molecule type" value="Genomic_DNA"/>
</dbReference>
<dbReference type="Pfam" id="PF17827">
    <property type="entry name" value="PrmC_N"/>
    <property type="match status" value="1"/>
</dbReference>
<dbReference type="InterPro" id="IPR004556">
    <property type="entry name" value="HemK-like"/>
</dbReference>
<evidence type="ECO:0000259" key="5">
    <source>
        <dbReference type="Pfam" id="PF13649"/>
    </source>
</evidence>
<dbReference type="RefSeq" id="WP_246508617.1">
    <property type="nucleotide sequence ID" value="NZ_JAGSXH010000136.1"/>
</dbReference>
<comment type="similarity">
    <text evidence="4">Belongs to the protein N5-glutamine methyltransferase family. PrmC subfamily.</text>
</comment>
<evidence type="ECO:0000256" key="2">
    <source>
        <dbReference type="ARBA" id="ARBA00022679"/>
    </source>
</evidence>